<dbReference type="InterPro" id="IPR050794">
    <property type="entry name" value="CPA2_transporter"/>
</dbReference>
<keyword evidence="6" id="KW-1185">Reference proteome</keyword>
<evidence type="ECO:0000256" key="2">
    <source>
        <dbReference type="ARBA" id="ARBA00022538"/>
    </source>
</evidence>
<accession>A0AAD2EBR0</accession>
<dbReference type="GO" id="GO:0012505">
    <property type="term" value="C:endomembrane system"/>
    <property type="evidence" value="ECO:0007669"/>
    <property type="project" value="TreeGrafter"/>
</dbReference>
<keyword evidence="3" id="KW-0630">Potassium</keyword>
<keyword evidence="1" id="KW-0813">Transport</keyword>
<dbReference type="Proteomes" id="UP000834106">
    <property type="component" value="Chromosome 18"/>
</dbReference>
<evidence type="ECO:0000256" key="1">
    <source>
        <dbReference type="ARBA" id="ARBA00022448"/>
    </source>
</evidence>
<gene>
    <name evidence="5" type="ORF">FPE_LOCUS29571</name>
</gene>
<evidence type="ECO:0000256" key="3">
    <source>
        <dbReference type="ARBA" id="ARBA00022958"/>
    </source>
</evidence>
<dbReference type="PANTHER" id="PTHR32468">
    <property type="entry name" value="CATION/H + ANTIPORTER"/>
    <property type="match status" value="1"/>
</dbReference>
<evidence type="ECO:0000313" key="5">
    <source>
        <dbReference type="EMBL" id="CAI9782141.1"/>
    </source>
</evidence>
<dbReference type="PANTHER" id="PTHR32468:SF82">
    <property type="entry name" value="CATION_H(+) ANTIPORTER 15-LIKE"/>
    <property type="match status" value="1"/>
</dbReference>
<dbReference type="GO" id="GO:0006813">
    <property type="term" value="P:potassium ion transport"/>
    <property type="evidence" value="ECO:0007669"/>
    <property type="project" value="UniProtKB-KW"/>
</dbReference>
<name>A0AAD2EBR0_9LAMI</name>
<dbReference type="AlphaFoldDB" id="A0AAD2EBR0"/>
<evidence type="ECO:0000313" key="6">
    <source>
        <dbReference type="Proteomes" id="UP000834106"/>
    </source>
</evidence>
<sequence>MDEDICNVAKDKRSTFIIIPFHKQQTIDGQTEDINPAIRSANEGILENTPCSVENSDISLTEARFTSNSDAEELDPVKLVAKANMTLQIDNERELARRGLPQKVIDCNRQ</sequence>
<organism evidence="5 6">
    <name type="scientific">Fraxinus pennsylvanica</name>
    <dbReference type="NCBI Taxonomy" id="56036"/>
    <lineage>
        <taxon>Eukaryota</taxon>
        <taxon>Viridiplantae</taxon>
        <taxon>Streptophyta</taxon>
        <taxon>Embryophyta</taxon>
        <taxon>Tracheophyta</taxon>
        <taxon>Spermatophyta</taxon>
        <taxon>Magnoliopsida</taxon>
        <taxon>eudicotyledons</taxon>
        <taxon>Gunneridae</taxon>
        <taxon>Pentapetalae</taxon>
        <taxon>asterids</taxon>
        <taxon>lamiids</taxon>
        <taxon>Lamiales</taxon>
        <taxon>Oleaceae</taxon>
        <taxon>Oleeae</taxon>
        <taxon>Fraxinus</taxon>
    </lineage>
</organism>
<reference evidence="5" key="1">
    <citation type="submission" date="2023-05" db="EMBL/GenBank/DDBJ databases">
        <authorList>
            <person name="Huff M."/>
        </authorList>
    </citation>
    <scope>NUCLEOTIDE SEQUENCE</scope>
</reference>
<keyword evidence="4" id="KW-0406">Ion transport</keyword>
<protein>
    <submittedName>
        <fullName evidence="5">Uncharacterized protein</fullName>
    </submittedName>
</protein>
<dbReference type="GO" id="GO:0098662">
    <property type="term" value="P:inorganic cation transmembrane transport"/>
    <property type="evidence" value="ECO:0007669"/>
    <property type="project" value="TreeGrafter"/>
</dbReference>
<proteinExistence type="predicted"/>
<dbReference type="GO" id="GO:0006885">
    <property type="term" value="P:regulation of pH"/>
    <property type="evidence" value="ECO:0007669"/>
    <property type="project" value="TreeGrafter"/>
</dbReference>
<keyword evidence="2" id="KW-0633">Potassium transport</keyword>
<dbReference type="EMBL" id="OU503053">
    <property type="protein sequence ID" value="CAI9782141.1"/>
    <property type="molecule type" value="Genomic_DNA"/>
</dbReference>
<evidence type="ECO:0000256" key="4">
    <source>
        <dbReference type="ARBA" id="ARBA00023065"/>
    </source>
</evidence>